<dbReference type="Pfam" id="PF08279">
    <property type="entry name" value="HTH_11"/>
    <property type="match status" value="1"/>
</dbReference>
<organism evidence="4 5">
    <name type="scientific">Paenibacillus soyae</name>
    <dbReference type="NCBI Taxonomy" id="2969249"/>
    <lineage>
        <taxon>Bacteria</taxon>
        <taxon>Bacillati</taxon>
        <taxon>Bacillota</taxon>
        <taxon>Bacilli</taxon>
        <taxon>Bacillales</taxon>
        <taxon>Paenibacillaceae</taxon>
        <taxon>Paenibacillus</taxon>
    </lineage>
</organism>
<sequence length="325" mass="36679">MRAGRLVSIVLLLQAEGRLTSRQLAERLEVTERTILRDMEELSASGVPVYSERGAHGGWQLTEGYRTGLTGLHADELAALLVTSQDHPLRELGQQEALDAALRKLLAGTNEVARESAKAVRRKLHIDGAGWHGQAGGNAKEQPPLLPVAQEAVWEEKALRIAYEREGERTERVVRPLGLVVKRNVWYVVAMIEEEELRTFRISRLTDAEMLPERFSPPAVFDLAAYWEASLSDFKERLPRYPARVRVRTERLGRLRAERYVFSVDAERESEGWTEARVLFETMESACDILLGCGSAAEALEPPELRRRVADEIEAARVLYWRGAE</sequence>
<evidence type="ECO:0000256" key="2">
    <source>
        <dbReference type="ARBA" id="ARBA00023163"/>
    </source>
</evidence>
<reference evidence="4" key="1">
    <citation type="submission" date="2022-08" db="EMBL/GenBank/DDBJ databases">
        <title>The genomic sequence of strain Paenibacillus sp. SCIV0701.</title>
        <authorList>
            <person name="Zhao H."/>
        </authorList>
    </citation>
    <scope>NUCLEOTIDE SEQUENCE</scope>
    <source>
        <strain evidence="4">SCIV0701</strain>
    </source>
</reference>
<evidence type="ECO:0000313" key="4">
    <source>
        <dbReference type="EMBL" id="MCR2803496.1"/>
    </source>
</evidence>
<dbReference type="EMBL" id="JANIPJ010000003">
    <property type="protein sequence ID" value="MCR2803496.1"/>
    <property type="molecule type" value="Genomic_DNA"/>
</dbReference>
<evidence type="ECO:0000259" key="3">
    <source>
        <dbReference type="PROSITE" id="PS51000"/>
    </source>
</evidence>
<dbReference type="PANTHER" id="PTHR34580:SF1">
    <property type="entry name" value="PROTEIN PAFC"/>
    <property type="match status" value="1"/>
</dbReference>
<dbReference type="Pfam" id="PF13280">
    <property type="entry name" value="WYL"/>
    <property type="match status" value="1"/>
</dbReference>
<dbReference type="InterPro" id="IPR057727">
    <property type="entry name" value="WCX_dom"/>
</dbReference>
<dbReference type="Pfam" id="PF25583">
    <property type="entry name" value="WCX"/>
    <property type="match status" value="1"/>
</dbReference>
<dbReference type="Proteomes" id="UP001141950">
    <property type="component" value="Unassembled WGS sequence"/>
</dbReference>
<dbReference type="PIRSF" id="PIRSF016838">
    <property type="entry name" value="PafC"/>
    <property type="match status" value="1"/>
</dbReference>
<keyword evidence="5" id="KW-1185">Reference proteome</keyword>
<dbReference type="InterPro" id="IPR001034">
    <property type="entry name" value="DeoR_HTH"/>
</dbReference>
<dbReference type="InterPro" id="IPR026881">
    <property type="entry name" value="WYL_dom"/>
</dbReference>
<dbReference type="Gene3D" id="1.10.10.10">
    <property type="entry name" value="Winged helix-like DNA-binding domain superfamily/Winged helix DNA-binding domain"/>
    <property type="match status" value="1"/>
</dbReference>
<dbReference type="InterPro" id="IPR051534">
    <property type="entry name" value="CBASS_pafABC_assoc_protein"/>
</dbReference>
<dbReference type="PROSITE" id="PS52050">
    <property type="entry name" value="WYL"/>
    <property type="match status" value="1"/>
</dbReference>
<protein>
    <submittedName>
        <fullName evidence="4">YafY family transcriptional regulator</fullName>
    </submittedName>
</protein>
<proteinExistence type="predicted"/>
<dbReference type="InterPro" id="IPR028349">
    <property type="entry name" value="PafC-like"/>
</dbReference>
<name>A0A9X2S7X2_9BACL</name>
<evidence type="ECO:0000256" key="1">
    <source>
        <dbReference type="ARBA" id="ARBA00023015"/>
    </source>
</evidence>
<dbReference type="InterPro" id="IPR013196">
    <property type="entry name" value="HTH_11"/>
</dbReference>
<dbReference type="PANTHER" id="PTHR34580">
    <property type="match status" value="1"/>
</dbReference>
<dbReference type="AlphaFoldDB" id="A0A9X2S7X2"/>
<keyword evidence="1" id="KW-0805">Transcription regulation</keyword>
<dbReference type="SUPFAM" id="SSF46785">
    <property type="entry name" value="Winged helix' DNA-binding domain"/>
    <property type="match status" value="1"/>
</dbReference>
<keyword evidence="2" id="KW-0804">Transcription</keyword>
<dbReference type="InterPro" id="IPR036388">
    <property type="entry name" value="WH-like_DNA-bd_sf"/>
</dbReference>
<dbReference type="InterPro" id="IPR036390">
    <property type="entry name" value="WH_DNA-bd_sf"/>
</dbReference>
<dbReference type="RefSeq" id="WP_257443831.1">
    <property type="nucleotide sequence ID" value="NZ_JANIPJ010000003.1"/>
</dbReference>
<dbReference type="PROSITE" id="PS51000">
    <property type="entry name" value="HTH_DEOR_2"/>
    <property type="match status" value="1"/>
</dbReference>
<gene>
    <name evidence="4" type="ORF">NQZ67_06315</name>
</gene>
<accession>A0A9X2S7X2</accession>
<evidence type="ECO:0000313" key="5">
    <source>
        <dbReference type="Proteomes" id="UP001141950"/>
    </source>
</evidence>
<feature type="domain" description="HTH deoR-type" evidence="3">
    <location>
        <begin position="2"/>
        <end position="57"/>
    </location>
</feature>
<comment type="caution">
    <text evidence="4">The sequence shown here is derived from an EMBL/GenBank/DDBJ whole genome shotgun (WGS) entry which is preliminary data.</text>
</comment>
<dbReference type="GO" id="GO:0003700">
    <property type="term" value="F:DNA-binding transcription factor activity"/>
    <property type="evidence" value="ECO:0007669"/>
    <property type="project" value="InterPro"/>
</dbReference>